<keyword evidence="3" id="KW-1185">Reference proteome</keyword>
<dbReference type="InterPro" id="IPR005135">
    <property type="entry name" value="Endo/exonuclease/phosphatase"/>
</dbReference>
<gene>
    <name evidence="2" type="ORF">SLEP1_g59508</name>
</gene>
<protein>
    <recommendedName>
        <fullName evidence="1">Endonuclease/exonuclease/phosphatase domain-containing protein</fullName>
    </recommendedName>
</protein>
<proteinExistence type="predicted"/>
<evidence type="ECO:0000313" key="3">
    <source>
        <dbReference type="Proteomes" id="UP001054252"/>
    </source>
</evidence>
<dbReference type="InterPro" id="IPR036691">
    <property type="entry name" value="Endo/exonu/phosph_ase_sf"/>
</dbReference>
<evidence type="ECO:0000313" key="2">
    <source>
        <dbReference type="EMBL" id="GKV52958.1"/>
    </source>
</evidence>
<feature type="domain" description="Endonuclease/exonuclease/phosphatase" evidence="1">
    <location>
        <begin position="267"/>
        <end position="471"/>
    </location>
</feature>
<sequence>MRKWEPDYKEAKQEPKSVPIWVKLWGVPMEVFSAEGLAYIASAIGVPLALDKATEERTCVNYAKLCVEIEVAAAQDLPENILVDIEGCPSVDVRVEYPWLPTTCSTCNKRGHTAHNCKSRKDKPQPNKKEWVKVAEMNKRKQPDVSCRQVNDVPNVESALPACHEVLPVQKENQPVKPLLQNETLLTAQGETTVSLMEQGPIEKQNSFEALASINDEQAFPPLQVSLVSPKSLKKPRQASRGFFGCSSCYKSLGPSAEKLQENFKSLQKYDADIVCLIETHVQKQNFDKIVGYLLLEWSRFCNYDSAPLGRIWLFWKSHVTIRIPSSNHQAIHCHVVDNITKRYMFASFVYADNSPDQRRQLWDELVALSRVLPEVPWILGGDFNEVRYLQERSDWIQNMRFSKDSMLFNDRLNEAELSDLPAFGPKFTWSNKRIEGLIVKKLDRLLVNSTWFSTFPRTRAEFLPPDISDHCAGSVTIMEVATQNTRKPFKFFNFWTKNERFLNIVQEVWSSVTVSGCYMFQLCKKLKALKAPLPQLNKDCYSDLKGRIQQETSKLHAIQIDLLANPHEDLVLVEQEQARKVAELSLAEEAFLKQKSRVH</sequence>
<dbReference type="EMBL" id="BPVZ01000963">
    <property type="protein sequence ID" value="GKV52958.1"/>
    <property type="molecule type" value="Genomic_DNA"/>
</dbReference>
<dbReference type="AlphaFoldDB" id="A0AAV5MVS5"/>
<dbReference type="InterPro" id="IPR040256">
    <property type="entry name" value="At4g02000-like"/>
</dbReference>
<dbReference type="PANTHER" id="PTHR31286:SF165">
    <property type="entry name" value="DUF4283 DOMAIN-CONTAINING PROTEIN"/>
    <property type="match status" value="1"/>
</dbReference>
<dbReference type="Gene3D" id="3.60.10.10">
    <property type="entry name" value="Endonuclease/exonuclease/phosphatase"/>
    <property type="match status" value="1"/>
</dbReference>
<dbReference type="PANTHER" id="PTHR31286">
    <property type="entry name" value="GLYCINE-RICH CELL WALL STRUCTURAL PROTEIN 1.8-LIKE"/>
    <property type="match status" value="1"/>
</dbReference>
<dbReference type="Pfam" id="PF03372">
    <property type="entry name" value="Exo_endo_phos"/>
    <property type="match status" value="1"/>
</dbReference>
<dbReference type="GO" id="GO:0003824">
    <property type="term" value="F:catalytic activity"/>
    <property type="evidence" value="ECO:0007669"/>
    <property type="project" value="InterPro"/>
</dbReference>
<dbReference type="SUPFAM" id="SSF56219">
    <property type="entry name" value="DNase I-like"/>
    <property type="match status" value="1"/>
</dbReference>
<evidence type="ECO:0000259" key="1">
    <source>
        <dbReference type="Pfam" id="PF03372"/>
    </source>
</evidence>
<accession>A0AAV5MVS5</accession>
<name>A0AAV5MVS5_9ROSI</name>
<comment type="caution">
    <text evidence="2">The sequence shown here is derived from an EMBL/GenBank/DDBJ whole genome shotgun (WGS) entry which is preliminary data.</text>
</comment>
<reference evidence="2 3" key="1">
    <citation type="journal article" date="2021" name="Commun. Biol.">
        <title>The genome of Shorea leprosula (Dipterocarpaceae) highlights the ecological relevance of drought in aseasonal tropical rainforests.</title>
        <authorList>
            <person name="Ng K.K.S."/>
            <person name="Kobayashi M.J."/>
            <person name="Fawcett J.A."/>
            <person name="Hatakeyama M."/>
            <person name="Paape T."/>
            <person name="Ng C.H."/>
            <person name="Ang C.C."/>
            <person name="Tnah L.H."/>
            <person name="Lee C.T."/>
            <person name="Nishiyama T."/>
            <person name="Sese J."/>
            <person name="O'Brien M.J."/>
            <person name="Copetti D."/>
            <person name="Mohd Noor M.I."/>
            <person name="Ong R.C."/>
            <person name="Putra M."/>
            <person name="Sireger I.Z."/>
            <person name="Indrioko S."/>
            <person name="Kosugi Y."/>
            <person name="Izuno A."/>
            <person name="Isagi Y."/>
            <person name="Lee S.L."/>
            <person name="Shimizu K.K."/>
        </authorList>
    </citation>
    <scope>NUCLEOTIDE SEQUENCE [LARGE SCALE GENOMIC DNA]</scope>
    <source>
        <strain evidence="2">214</strain>
    </source>
</reference>
<organism evidence="2 3">
    <name type="scientific">Rubroshorea leprosula</name>
    <dbReference type="NCBI Taxonomy" id="152421"/>
    <lineage>
        <taxon>Eukaryota</taxon>
        <taxon>Viridiplantae</taxon>
        <taxon>Streptophyta</taxon>
        <taxon>Embryophyta</taxon>
        <taxon>Tracheophyta</taxon>
        <taxon>Spermatophyta</taxon>
        <taxon>Magnoliopsida</taxon>
        <taxon>eudicotyledons</taxon>
        <taxon>Gunneridae</taxon>
        <taxon>Pentapetalae</taxon>
        <taxon>rosids</taxon>
        <taxon>malvids</taxon>
        <taxon>Malvales</taxon>
        <taxon>Dipterocarpaceae</taxon>
        <taxon>Rubroshorea</taxon>
    </lineage>
</organism>
<dbReference type="Proteomes" id="UP001054252">
    <property type="component" value="Unassembled WGS sequence"/>
</dbReference>